<gene>
    <name evidence="1" type="ORF">IQ22_03249</name>
</gene>
<organism evidence="1 2">
    <name type="scientific">Pseudomonas duriflava</name>
    <dbReference type="NCBI Taxonomy" id="459528"/>
    <lineage>
        <taxon>Bacteria</taxon>
        <taxon>Pseudomonadati</taxon>
        <taxon>Pseudomonadota</taxon>
        <taxon>Gammaproteobacteria</taxon>
        <taxon>Pseudomonadales</taxon>
        <taxon>Pseudomonadaceae</taxon>
        <taxon>Pseudomonas</taxon>
    </lineage>
</organism>
<protein>
    <submittedName>
        <fullName evidence="1">Uncharacterized protein</fullName>
    </submittedName>
</protein>
<reference evidence="1 2" key="1">
    <citation type="journal article" date="2015" name="Stand. Genomic Sci.">
        <title>Genomic Encyclopedia of Bacterial and Archaeal Type Strains, Phase III: the genomes of soil and plant-associated and newly described type strains.</title>
        <authorList>
            <person name="Whitman W.B."/>
            <person name="Woyke T."/>
            <person name="Klenk H.P."/>
            <person name="Zhou Y."/>
            <person name="Lilburn T.G."/>
            <person name="Beck B.J."/>
            <person name="De Vos P."/>
            <person name="Vandamme P."/>
            <person name="Eisen J.A."/>
            <person name="Garrity G."/>
            <person name="Hugenholtz P."/>
            <person name="Kyrpides N.C."/>
        </authorList>
    </citation>
    <scope>NUCLEOTIDE SEQUENCE [LARGE SCALE GENOMIC DNA]</scope>
    <source>
        <strain evidence="1 2">CGMCC 1.6858</strain>
    </source>
</reference>
<sequence length="56" mass="6421">MDITQFDTLIQLLESIPLHSLTESQLDRLHAATDVCFCEIEEEWDNREKTPSSLAS</sequence>
<name>A0A562Q8G1_9PSED</name>
<evidence type="ECO:0000313" key="1">
    <source>
        <dbReference type="EMBL" id="TWI52480.1"/>
    </source>
</evidence>
<dbReference type="Proteomes" id="UP000316905">
    <property type="component" value="Unassembled WGS sequence"/>
</dbReference>
<accession>A0A562Q8G1</accession>
<comment type="caution">
    <text evidence="1">The sequence shown here is derived from an EMBL/GenBank/DDBJ whole genome shotgun (WGS) entry which is preliminary data.</text>
</comment>
<evidence type="ECO:0000313" key="2">
    <source>
        <dbReference type="Proteomes" id="UP000316905"/>
    </source>
</evidence>
<keyword evidence="2" id="KW-1185">Reference proteome</keyword>
<proteinExistence type="predicted"/>
<dbReference type="EMBL" id="VLKY01000011">
    <property type="protein sequence ID" value="TWI52480.1"/>
    <property type="molecule type" value="Genomic_DNA"/>
</dbReference>
<dbReference type="AlphaFoldDB" id="A0A562Q8G1"/>